<dbReference type="HOGENOM" id="CLU_044962_0_2_9"/>
<proteinExistence type="predicted"/>
<dbReference type="Proteomes" id="UP000014937">
    <property type="component" value="Unassembled WGS sequence"/>
</dbReference>
<comment type="caution">
    <text evidence="1">The sequence shown here is derived from an EMBL/GenBank/DDBJ whole genome shotgun (WGS) entry which is preliminary data.</text>
</comment>
<protein>
    <submittedName>
        <fullName evidence="1">Putative abortive infection bacteriophage resistance related protein</fullName>
    </submittedName>
</protein>
<accession>R6XZB6</accession>
<dbReference type="PIRSF" id="PIRSF034934">
    <property type="entry name" value="AbiF_AbiD"/>
    <property type="match status" value="1"/>
</dbReference>
<dbReference type="Pfam" id="PF07751">
    <property type="entry name" value="Abi_2"/>
    <property type="match status" value="1"/>
</dbReference>
<name>R6XZB6_9FIRM</name>
<reference evidence="1" key="1">
    <citation type="submission" date="2012-11" db="EMBL/GenBank/DDBJ databases">
        <title>Dependencies among metagenomic species, viruses, plasmids and units of genetic variation.</title>
        <authorList>
            <person name="Nielsen H.B."/>
            <person name="Almeida M."/>
            <person name="Juncker A.S."/>
            <person name="Rasmussen S."/>
            <person name="Li J."/>
            <person name="Sunagawa S."/>
            <person name="Plichta D."/>
            <person name="Gautier L."/>
            <person name="Le Chatelier E."/>
            <person name="Peletier E."/>
            <person name="Bonde I."/>
            <person name="Nielsen T."/>
            <person name="Manichanh C."/>
            <person name="Arumugam M."/>
            <person name="Batto J."/>
            <person name="Santos M.B.Q.D."/>
            <person name="Blom N."/>
            <person name="Borruel N."/>
            <person name="Burgdorf K.S."/>
            <person name="Boumezbeur F."/>
            <person name="Casellas F."/>
            <person name="Dore J."/>
            <person name="Guarner F."/>
            <person name="Hansen T."/>
            <person name="Hildebrand F."/>
            <person name="Kaas R.S."/>
            <person name="Kennedy S."/>
            <person name="Kristiansen K."/>
            <person name="Kultima J.R."/>
            <person name="Leonard P."/>
            <person name="Levenez F."/>
            <person name="Lund O."/>
            <person name="Moumen B."/>
            <person name="Le Paslier D."/>
            <person name="Pons N."/>
            <person name="Pedersen O."/>
            <person name="Prifti E."/>
            <person name="Qin J."/>
            <person name="Raes J."/>
            <person name="Tap J."/>
            <person name="Tims S."/>
            <person name="Ussery D.W."/>
            <person name="Yamada T."/>
            <person name="MetaHit consortium"/>
            <person name="Renault P."/>
            <person name="Sicheritz-Ponten T."/>
            <person name="Bork P."/>
            <person name="Wang J."/>
            <person name="Brunak S."/>
            <person name="Ehrlich S.D."/>
        </authorList>
    </citation>
    <scope>NUCLEOTIDE SEQUENCE [LARGE SCALE GENOMIC DNA]</scope>
</reference>
<gene>
    <name evidence="1" type="ORF">BN587_00560</name>
</gene>
<dbReference type="InterPro" id="IPR011664">
    <property type="entry name" value="Abi_system_AbiD/AbiF-like"/>
</dbReference>
<dbReference type="InterPro" id="IPR017034">
    <property type="entry name" value="Abi_system_AbiD/AbiF"/>
</dbReference>
<evidence type="ECO:0000313" key="1">
    <source>
        <dbReference type="EMBL" id="CDD11537.1"/>
    </source>
</evidence>
<dbReference type="RefSeq" id="WP_021719650.1">
    <property type="nucleotide sequence ID" value="NZ_FR892771.1"/>
</dbReference>
<organism evidence="1">
    <name type="scientific">Phascolarctobacterium succinatutens CAG:287</name>
    <dbReference type="NCBI Taxonomy" id="1263101"/>
    <lineage>
        <taxon>Bacteria</taxon>
        <taxon>Bacillati</taxon>
        <taxon>Bacillota</taxon>
        <taxon>Negativicutes</taxon>
        <taxon>Acidaminococcales</taxon>
        <taxon>Acidaminococcaceae</taxon>
        <taxon>Phascolarctobacterium</taxon>
    </lineage>
</organism>
<sequence length="321" mass="38320">MKEFKSLEEQIELLKQRGLIIPDEERAKKYLLSQNYYNLINGYARFFPREGDNYTAQTSFDEITSLYVFEREFKQVLLLGILEAETHLRAIFAHRFAEMFKDEPYAYLNINCYEQDKTLLVAKTISNLSRKILSHNKDKSNKNSSIDHYLRKYKHVPIWVLVNHIEFGELRYLLKHSKKSLQNKICKDCLEFIGQNIPDNHSPFPPEMLNSFLENINDIRNICAHNNRLLGFRCHQNTKYWTPLHEKYNIQKEDERRSAYEAFITLQCFISRNEYAIMHNTFKKRFKTLSNKLKTIPINNVLKELGFPDNWHIDNDKIEQL</sequence>
<dbReference type="AlphaFoldDB" id="R6XZB6"/>
<dbReference type="EMBL" id="CBGL010000090">
    <property type="protein sequence ID" value="CDD11537.1"/>
    <property type="molecule type" value="Genomic_DNA"/>
</dbReference>